<dbReference type="PANTHER" id="PTHR16214">
    <property type="entry name" value="TRANSMEMBRANE PROTEIN 260"/>
    <property type="match status" value="1"/>
</dbReference>
<feature type="transmembrane region" description="Helical" evidence="1">
    <location>
        <begin position="477"/>
        <end position="494"/>
    </location>
</feature>
<dbReference type="InterPro" id="IPR021280">
    <property type="entry name" value="TMEM260-like"/>
</dbReference>
<dbReference type="Proteomes" id="UP001168528">
    <property type="component" value="Unassembled WGS sequence"/>
</dbReference>
<gene>
    <name evidence="2" type="ORF">Q0590_22860</name>
</gene>
<feature type="transmembrane region" description="Helical" evidence="1">
    <location>
        <begin position="7"/>
        <end position="25"/>
    </location>
</feature>
<dbReference type="InterPro" id="IPR052724">
    <property type="entry name" value="GT117_domain-containing"/>
</dbReference>
<feature type="transmembrane region" description="Helical" evidence="1">
    <location>
        <begin position="254"/>
        <end position="278"/>
    </location>
</feature>
<proteinExistence type="predicted"/>
<evidence type="ECO:0000313" key="3">
    <source>
        <dbReference type="Proteomes" id="UP001168528"/>
    </source>
</evidence>
<dbReference type="PANTHER" id="PTHR16214:SF3">
    <property type="entry name" value="TRANSMEMBRANE PROTEIN 260"/>
    <property type="match status" value="1"/>
</dbReference>
<organism evidence="2 3">
    <name type="scientific">Rhodocytophaga aerolata</name>
    <dbReference type="NCBI Taxonomy" id="455078"/>
    <lineage>
        <taxon>Bacteria</taxon>
        <taxon>Pseudomonadati</taxon>
        <taxon>Bacteroidota</taxon>
        <taxon>Cytophagia</taxon>
        <taxon>Cytophagales</taxon>
        <taxon>Rhodocytophagaceae</taxon>
        <taxon>Rhodocytophaga</taxon>
    </lineage>
</organism>
<feature type="transmembrane region" description="Helical" evidence="1">
    <location>
        <begin position="176"/>
        <end position="207"/>
    </location>
</feature>
<sequence length="983" mass="111121">MLSFNRLNNLTGWAVFAVASLVYVATVEPTASLWDCGEFIASAFKLEVGHPPGAPFFLLLGRMFSFLAGSDVSKVAYWINILSALSSAFTILFLFWTITLLARKFLPVPQQPTLPQTVSVLAAGAVGALAYAFTDSFWFSAVEAEVYALSSLLTAFVVWAMLRWENTQTESAANRWLNLIAYVIGLSVGTHLLNLVALPVLAFIYYFKKYKPSLLGGVLTLGVGLLLIGLLMVGMRTGLPSLAGKFDIFFVNTLGMPFGSGVICFALICLGALVYGIWYSIKHGKSMLNTALLAITFVLIGYSSYSVILIRAQYNTPVNLNNPDDVASFMNYLNMKQYGSGRPLLYGPYFTAPLIDQEQGAPEYVKRNNEYEILDHDLVNVYEPTQMTLLPRIYSHDPNHVALYRQMLGLREGQKPTFGDNLRFLFSHQLGHMYGRYFMWNFAGKESDQEGAGWMASLTSAKDLPSEMTRNKAHNRLYMLPLLLGLAGMIYQYIKNKQHFLLVGLLFFMTGIALVLYLNSPPVEPRERDYIYVGSFYAFAIWIGFGVLALVDLLSKVSKSSFSAPVLAGALGAMVPVMLVTQNWDDHNRSGRYFALDSARNLLNSCAPNAILFTNGDNDTYPLWYAQEVEGIRKDVRVCVTQFMGTDWYIDQLKRKTYESEALPISMQEKNYIASTNNQIIYYENPNIKGAINLQDYIRLIREDYEGLKVALQSGEKLSILPTNRLFLPINKQTVLQKGMVSEDMQELIPDSMEINLDKNHLFKDDLIFLDILANNNWERPIYFSSLFTAAKYHLEEYTQIEGFACRLLPVKVPGSQGFVNSEIMYNNLMNKYAWRGLDSQTTYHDEVHRNYISNWGRLSFLQLSTQLLNEGQQEKAKEVLLRSLNVMPDETIPYDRICSLYVAPLLKVGEEKKALEIAQTMAKRADENLAYYYQEGKYDAQAIQNNLVVLNQLAVSLGEQKHKDAQQYQALFDKRYTQFQTN</sequence>
<feature type="transmembrane region" description="Helical" evidence="1">
    <location>
        <begin position="213"/>
        <end position="233"/>
    </location>
</feature>
<feature type="transmembrane region" description="Helical" evidence="1">
    <location>
        <begin position="562"/>
        <end position="580"/>
    </location>
</feature>
<keyword evidence="1" id="KW-0812">Transmembrane</keyword>
<evidence type="ECO:0000313" key="2">
    <source>
        <dbReference type="EMBL" id="MDO1449136.1"/>
    </source>
</evidence>
<name>A0ABT8RAL1_9BACT</name>
<feature type="transmembrane region" description="Helical" evidence="1">
    <location>
        <begin position="114"/>
        <end position="134"/>
    </location>
</feature>
<feature type="transmembrane region" description="Helical" evidence="1">
    <location>
        <begin position="500"/>
        <end position="518"/>
    </location>
</feature>
<feature type="transmembrane region" description="Helical" evidence="1">
    <location>
        <begin position="146"/>
        <end position="164"/>
    </location>
</feature>
<dbReference type="Pfam" id="PF11028">
    <property type="entry name" value="TMEM260-like"/>
    <property type="match status" value="1"/>
</dbReference>
<dbReference type="EMBL" id="JAUKPO010000016">
    <property type="protein sequence ID" value="MDO1449136.1"/>
    <property type="molecule type" value="Genomic_DNA"/>
</dbReference>
<accession>A0ABT8RAL1</accession>
<keyword evidence="1" id="KW-1133">Transmembrane helix</keyword>
<evidence type="ECO:0000256" key="1">
    <source>
        <dbReference type="SAM" id="Phobius"/>
    </source>
</evidence>
<reference evidence="2" key="1">
    <citation type="submission" date="2023-07" db="EMBL/GenBank/DDBJ databases">
        <title>The genome sequence of Rhodocytophaga aerolata KACC 12507.</title>
        <authorList>
            <person name="Zhang X."/>
        </authorList>
    </citation>
    <scope>NUCLEOTIDE SEQUENCE</scope>
    <source>
        <strain evidence="2">KACC 12507</strain>
    </source>
</reference>
<comment type="caution">
    <text evidence="2">The sequence shown here is derived from an EMBL/GenBank/DDBJ whole genome shotgun (WGS) entry which is preliminary data.</text>
</comment>
<keyword evidence="1" id="KW-0472">Membrane</keyword>
<dbReference type="RefSeq" id="WP_302039937.1">
    <property type="nucleotide sequence ID" value="NZ_JAUKPO010000016.1"/>
</dbReference>
<feature type="transmembrane region" description="Helical" evidence="1">
    <location>
        <begin position="290"/>
        <end position="310"/>
    </location>
</feature>
<feature type="transmembrane region" description="Helical" evidence="1">
    <location>
        <begin position="530"/>
        <end position="550"/>
    </location>
</feature>
<keyword evidence="3" id="KW-1185">Reference proteome</keyword>
<feature type="transmembrane region" description="Helical" evidence="1">
    <location>
        <begin position="75"/>
        <end position="102"/>
    </location>
</feature>
<protein>
    <submittedName>
        <fullName evidence="2">DUF2723 domain-containing protein</fullName>
    </submittedName>
</protein>